<sequence>MAPGSRGVGAVFVHFSDEDSGQTGDAIGEPRVPRRSLESLSFQRTRARGSTCCEQERLCARRRLSGRKNAFCSQRVFSQILSQFARIFDLAPDVGFSTFLVPSESLRCLFLQGSGFAGNPSLDLIPARPDKILAIREFLVVHECVFFPMCPGSQINLLRVRKTLCASVATSVGKFRNFQQNLISSACFHARGRRSSRCRISTILVSSESLCYLLFQRYRPCTEASLGSQDMILANGGRRNVPYAKGIGIEALITFFRMVKEWSVQFSLRSGQQSGQTLVKLGQPWSNLVEFGQSPPNSWKCIPDYISRVSGHDHAGSVRAVPFYIPTPEKIPWEFEDVFPEEMPNELPPIEALSTRLILCPKLLFQTDQPIGVIQRRQRSFRGNKIDLKSVYHQIRMKEGDESKTAFKTKYGLYEWLVMPFGLTNAPSTFMRLMNHVLRAFIGKFVVVYFDDILVYNKDLNEHTEHLRNVFDVLRYEKLYANFKKYNFCMEKVVFLGYVVSTIGIEVDEEKVKAIKKWPTPKSITEVRSFHGLASFYRRFVKDFSTLAAPLTEDRRPIAFFSEKLSGASLKYPTYDKELYALVCLLTSMSAKMLRFEYVKDMYADDADFSDVYKACDKATFDKFYKHDDLMPLPVDGRSSLDRQKNAELVKSLHERVQLQIAQKNERVAAQANKGQRRVIFEPGDWVWVHMCKERFPAHRRTKLHPRGDEPFHILEKINDNAYKVDLPSEYKVSATFNVSDLSPFDVGKDSRSNPFEERGNDGNQGGPSLKDPLQVSDGPITRSRAKKIKEAISDGSELSPPPLTSTTFRSTFQPSDLVLYGEDLLDALDGLSLQQILSFLSTKLGLSSRHQDLLRRWMFGEHRVGGIVPVRVSLNYPLAQGSKPSAVLDIDCCGYSCNLMDFGQAS</sequence>
<dbReference type="Gene3D" id="3.30.70.270">
    <property type="match status" value="2"/>
</dbReference>
<evidence type="ECO:0000256" key="7">
    <source>
        <dbReference type="ARBA" id="ARBA00022918"/>
    </source>
</evidence>
<dbReference type="Pfam" id="PF24626">
    <property type="entry name" value="SH3_Tf2-1"/>
    <property type="match status" value="1"/>
</dbReference>
<dbReference type="Gene3D" id="3.10.10.10">
    <property type="entry name" value="HIV Type 1 Reverse Transcriptase, subunit A, domain 1"/>
    <property type="match status" value="1"/>
</dbReference>
<dbReference type="InterPro" id="IPR056924">
    <property type="entry name" value="SH3_Tf2-1"/>
</dbReference>
<evidence type="ECO:0000259" key="10">
    <source>
        <dbReference type="Pfam" id="PF17917"/>
    </source>
</evidence>
<dbReference type="CDD" id="cd01647">
    <property type="entry name" value="RT_LTR"/>
    <property type="match status" value="1"/>
</dbReference>
<feature type="domain" description="Tf2-1-like SH3-like" evidence="11">
    <location>
        <begin position="684"/>
        <end position="745"/>
    </location>
</feature>
<evidence type="ECO:0000256" key="3">
    <source>
        <dbReference type="ARBA" id="ARBA00022695"/>
    </source>
</evidence>
<dbReference type="GO" id="GO:0003964">
    <property type="term" value="F:RNA-directed DNA polymerase activity"/>
    <property type="evidence" value="ECO:0007669"/>
    <property type="project" value="UniProtKB-KW"/>
</dbReference>
<reference evidence="12" key="1">
    <citation type="submission" date="2018-02" db="EMBL/GenBank/DDBJ databases">
        <authorList>
            <person name="Cohen D.B."/>
            <person name="Kent A.D."/>
        </authorList>
    </citation>
    <scope>NUCLEOTIDE SEQUENCE</scope>
</reference>
<dbReference type="InterPro" id="IPR043128">
    <property type="entry name" value="Rev_trsase/Diguanyl_cyclase"/>
</dbReference>
<dbReference type="GO" id="GO:0008233">
    <property type="term" value="F:peptidase activity"/>
    <property type="evidence" value="ECO:0007669"/>
    <property type="project" value="UniProtKB-KW"/>
</dbReference>
<keyword evidence="2" id="KW-0808">Transferase</keyword>
<evidence type="ECO:0000256" key="8">
    <source>
        <dbReference type="SAM" id="MobiDB-lite"/>
    </source>
</evidence>
<dbReference type="GO" id="GO:0006508">
    <property type="term" value="P:proteolysis"/>
    <property type="evidence" value="ECO:0007669"/>
    <property type="project" value="UniProtKB-KW"/>
</dbReference>
<dbReference type="PANTHER" id="PTHR37984">
    <property type="entry name" value="PROTEIN CBG26694"/>
    <property type="match status" value="1"/>
</dbReference>
<keyword evidence="6" id="KW-0378">Hydrolase</keyword>
<dbReference type="AlphaFoldDB" id="A0A2N9FRX0"/>
<dbReference type="Pfam" id="PF17917">
    <property type="entry name" value="RT_RNaseH"/>
    <property type="match status" value="1"/>
</dbReference>
<gene>
    <name evidence="12" type="ORF">FSB_LOCUS17553</name>
</gene>
<organism evidence="12">
    <name type="scientific">Fagus sylvatica</name>
    <name type="common">Beechnut</name>
    <dbReference type="NCBI Taxonomy" id="28930"/>
    <lineage>
        <taxon>Eukaryota</taxon>
        <taxon>Viridiplantae</taxon>
        <taxon>Streptophyta</taxon>
        <taxon>Embryophyta</taxon>
        <taxon>Tracheophyta</taxon>
        <taxon>Spermatophyta</taxon>
        <taxon>Magnoliopsida</taxon>
        <taxon>eudicotyledons</taxon>
        <taxon>Gunneridae</taxon>
        <taxon>Pentapetalae</taxon>
        <taxon>rosids</taxon>
        <taxon>fabids</taxon>
        <taxon>Fagales</taxon>
        <taxon>Fagaceae</taxon>
        <taxon>Fagus</taxon>
    </lineage>
</organism>
<keyword evidence="3" id="KW-0548">Nucleotidyltransferase</keyword>
<dbReference type="InterPro" id="IPR050951">
    <property type="entry name" value="Retrovirus_Pol_polyprotein"/>
</dbReference>
<feature type="domain" description="Reverse transcriptase RNase H-like" evidence="10">
    <location>
        <begin position="553"/>
        <end position="590"/>
    </location>
</feature>
<keyword evidence="4" id="KW-0540">Nuclease</keyword>
<dbReference type="SUPFAM" id="SSF56672">
    <property type="entry name" value="DNA/RNA polymerases"/>
    <property type="match status" value="1"/>
</dbReference>
<dbReference type="FunFam" id="3.10.10.10:FF:000007">
    <property type="entry name" value="Retrovirus-related Pol polyprotein from transposon 17.6-like Protein"/>
    <property type="match status" value="1"/>
</dbReference>
<keyword evidence="1" id="KW-0645">Protease</keyword>
<keyword evidence="7" id="KW-0695">RNA-directed DNA polymerase</keyword>
<accession>A0A2N9FRX0</accession>
<dbReference type="PANTHER" id="PTHR37984:SF5">
    <property type="entry name" value="PROTEIN NYNRIN-LIKE"/>
    <property type="match status" value="1"/>
</dbReference>
<evidence type="ECO:0000259" key="11">
    <source>
        <dbReference type="Pfam" id="PF24626"/>
    </source>
</evidence>
<dbReference type="Pfam" id="PF00078">
    <property type="entry name" value="RVT_1"/>
    <property type="match status" value="1"/>
</dbReference>
<dbReference type="InterPro" id="IPR043502">
    <property type="entry name" value="DNA/RNA_pol_sf"/>
</dbReference>
<dbReference type="GO" id="GO:0004519">
    <property type="term" value="F:endonuclease activity"/>
    <property type="evidence" value="ECO:0007669"/>
    <property type="project" value="UniProtKB-KW"/>
</dbReference>
<keyword evidence="5" id="KW-0255">Endonuclease</keyword>
<evidence type="ECO:0008006" key="13">
    <source>
        <dbReference type="Google" id="ProtNLM"/>
    </source>
</evidence>
<dbReference type="EMBL" id="OIVN01001087">
    <property type="protein sequence ID" value="SPC89671.1"/>
    <property type="molecule type" value="Genomic_DNA"/>
</dbReference>
<proteinExistence type="predicted"/>
<evidence type="ECO:0000256" key="1">
    <source>
        <dbReference type="ARBA" id="ARBA00022670"/>
    </source>
</evidence>
<evidence type="ECO:0000256" key="5">
    <source>
        <dbReference type="ARBA" id="ARBA00022759"/>
    </source>
</evidence>
<evidence type="ECO:0000313" key="12">
    <source>
        <dbReference type="EMBL" id="SPC89671.1"/>
    </source>
</evidence>
<evidence type="ECO:0000256" key="2">
    <source>
        <dbReference type="ARBA" id="ARBA00022679"/>
    </source>
</evidence>
<name>A0A2N9FRX0_FAGSY</name>
<evidence type="ECO:0000259" key="9">
    <source>
        <dbReference type="Pfam" id="PF00078"/>
    </source>
</evidence>
<dbReference type="InterPro" id="IPR041373">
    <property type="entry name" value="RT_RNaseH"/>
</dbReference>
<feature type="region of interest" description="Disordered" evidence="8">
    <location>
        <begin position="744"/>
        <end position="778"/>
    </location>
</feature>
<dbReference type="InterPro" id="IPR000477">
    <property type="entry name" value="RT_dom"/>
</dbReference>
<protein>
    <recommendedName>
        <fullName evidence="13">Reverse transcriptase domain-containing protein</fullName>
    </recommendedName>
</protein>
<evidence type="ECO:0000256" key="6">
    <source>
        <dbReference type="ARBA" id="ARBA00022801"/>
    </source>
</evidence>
<evidence type="ECO:0000256" key="4">
    <source>
        <dbReference type="ARBA" id="ARBA00022722"/>
    </source>
</evidence>
<dbReference type="FunFam" id="3.30.70.270:FF:000003">
    <property type="entry name" value="Transposon Ty3-G Gag-Pol polyprotein"/>
    <property type="match status" value="1"/>
</dbReference>
<feature type="compositionally biased region" description="Basic and acidic residues" evidence="8">
    <location>
        <begin position="747"/>
        <end position="761"/>
    </location>
</feature>
<feature type="domain" description="Reverse transcriptase" evidence="9">
    <location>
        <begin position="374"/>
        <end position="499"/>
    </location>
</feature>